<dbReference type="PANTHER" id="PTHR34070">
    <property type="entry name" value="ARMADILLO-TYPE FOLD"/>
    <property type="match status" value="1"/>
</dbReference>
<proteinExistence type="predicted"/>
<dbReference type="Proteomes" id="UP000564033">
    <property type="component" value="Unassembled WGS sequence"/>
</dbReference>
<sequence>MTLTKIILNDLQKYSNTEKQRVSIKYFKTAKGEYGYGDQFWGVSVPDIRKVAKKYFTLISLNQVKELIKSKIHEVRLLGYIILTYKYEKGDSRTKEEIFNFYIHNLYGANNWDIVDLSCYKILGDYVLNNPEKRYLLYQLADSKNMWEQRIAIVSTYALIKKNEFSDTLQIAKILLNHEHDLIHKAVGWMLREVGKQDIEELRMFLNANIKDINNTTLRYAIERMDNNERKYYLKSKK</sequence>
<accession>A0A847VCP2</accession>
<name>A0A847VCP2_9BACT</name>
<dbReference type="EMBL" id="JAAZIL010000010">
    <property type="protein sequence ID" value="NLZ24202.1"/>
    <property type="molecule type" value="Genomic_DNA"/>
</dbReference>
<dbReference type="CDD" id="cd06561">
    <property type="entry name" value="AlkD_like"/>
    <property type="match status" value="1"/>
</dbReference>
<dbReference type="Gene3D" id="1.25.10.90">
    <property type="match status" value="1"/>
</dbReference>
<comment type="caution">
    <text evidence="1">The sequence shown here is derived from an EMBL/GenBank/DDBJ whole genome shotgun (WGS) entry which is preliminary data.</text>
</comment>
<dbReference type="InterPro" id="IPR014825">
    <property type="entry name" value="DNA_alkylation"/>
</dbReference>
<evidence type="ECO:0000313" key="1">
    <source>
        <dbReference type="EMBL" id="NLZ24202.1"/>
    </source>
</evidence>
<organism evidence="1 2">
    <name type="scientific">Candidatus Dojkabacteria bacterium</name>
    <dbReference type="NCBI Taxonomy" id="2099670"/>
    <lineage>
        <taxon>Bacteria</taxon>
        <taxon>Candidatus Dojkabacteria</taxon>
    </lineage>
</organism>
<evidence type="ECO:0000313" key="2">
    <source>
        <dbReference type="Proteomes" id="UP000564033"/>
    </source>
</evidence>
<dbReference type="PANTHER" id="PTHR34070:SF1">
    <property type="entry name" value="DNA ALKYLATION REPAIR PROTEIN"/>
    <property type="match status" value="1"/>
</dbReference>
<gene>
    <name evidence="1" type="ORF">GX888_00420</name>
</gene>
<protein>
    <submittedName>
        <fullName evidence="1">DNA alkylation repair protein</fullName>
    </submittedName>
</protein>
<reference evidence="1 2" key="1">
    <citation type="journal article" date="2020" name="Biotechnol. Biofuels">
        <title>New insights from the biogas microbiome by comprehensive genome-resolved metagenomics of nearly 1600 species originating from multiple anaerobic digesters.</title>
        <authorList>
            <person name="Campanaro S."/>
            <person name="Treu L."/>
            <person name="Rodriguez-R L.M."/>
            <person name="Kovalovszki A."/>
            <person name="Ziels R.M."/>
            <person name="Maus I."/>
            <person name="Zhu X."/>
            <person name="Kougias P.G."/>
            <person name="Basile A."/>
            <person name="Luo G."/>
            <person name="Schluter A."/>
            <person name="Konstantinidis K.T."/>
            <person name="Angelidaki I."/>
        </authorList>
    </citation>
    <scope>NUCLEOTIDE SEQUENCE [LARGE SCALE GENOMIC DNA]</scope>
    <source>
        <strain evidence="1">AS19jrsBPTG_9</strain>
    </source>
</reference>
<dbReference type="Pfam" id="PF08713">
    <property type="entry name" value="DNA_alkylation"/>
    <property type="match status" value="1"/>
</dbReference>
<dbReference type="AlphaFoldDB" id="A0A847VCP2"/>
<dbReference type="SUPFAM" id="SSF48371">
    <property type="entry name" value="ARM repeat"/>
    <property type="match status" value="1"/>
</dbReference>
<dbReference type="InterPro" id="IPR016024">
    <property type="entry name" value="ARM-type_fold"/>
</dbReference>